<dbReference type="InterPro" id="IPR005841">
    <property type="entry name" value="Alpha-D-phosphohexomutase_SF"/>
</dbReference>
<dbReference type="Gene3D" id="3.40.120.10">
    <property type="entry name" value="Alpha-D-Glucose-1,6-Bisphosphate, subunit A, domain 3"/>
    <property type="match status" value="3"/>
</dbReference>
<dbReference type="FunFam" id="3.40.120.10:FF:000003">
    <property type="entry name" value="Phosphoglucosamine mutase"/>
    <property type="match status" value="1"/>
</dbReference>
<dbReference type="PANTHER" id="PTHR42946:SF1">
    <property type="entry name" value="PHOSPHOGLUCOMUTASE (ALPHA-D-GLUCOSE-1,6-BISPHOSPHATE-DEPENDENT)"/>
    <property type="match status" value="1"/>
</dbReference>
<evidence type="ECO:0000259" key="9">
    <source>
        <dbReference type="Pfam" id="PF00408"/>
    </source>
</evidence>
<evidence type="ECO:0000259" key="10">
    <source>
        <dbReference type="Pfam" id="PF02878"/>
    </source>
</evidence>
<name>A0A3Q8F6B8_9PROT</name>
<dbReference type="SUPFAM" id="SSF53738">
    <property type="entry name" value="Phosphoglucomutase, first 3 domains"/>
    <property type="match status" value="3"/>
</dbReference>
<dbReference type="PANTHER" id="PTHR42946">
    <property type="entry name" value="PHOSPHOHEXOSE MUTASE"/>
    <property type="match status" value="1"/>
</dbReference>
<evidence type="ECO:0000313" key="13">
    <source>
        <dbReference type="EMBL" id="AWD32285.1"/>
    </source>
</evidence>
<dbReference type="GO" id="GO:0008966">
    <property type="term" value="F:phosphoglucosamine mutase activity"/>
    <property type="evidence" value="ECO:0007669"/>
    <property type="project" value="UniProtKB-UniRule"/>
</dbReference>
<feature type="binding site" description="via phosphate group" evidence="8">
    <location>
        <position position="107"/>
    </location>
    <ligand>
        <name>Mg(2+)</name>
        <dbReference type="ChEBI" id="CHEBI:18420"/>
    </ligand>
</feature>
<comment type="cofactor">
    <cofactor evidence="8">
        <name>Mg(2+)</name>
        <dbReference type="ChEBI" id="CHEBI:18420"/>
    </cofactor>
    <text evidence="8">Binds 1 Mg(2+) ion per subunit.</text>
</comment>
<evidence type="ECO:0000256" key="7">
    <source>
        <dbReference type="ARBA" id="ARBA00068193"/>
    </source>
</evidence>
<feature type="active site" description="Phosphoserine intermediate" evidence="8">
    <location>
        <position position="107"/>
    </location>
</feature>
<dbReference type="NCBIfam" id="NF008139">
    <property type="entry name" value="PRK10887.1"/>
    <property type="match status" value="1"/>
</dbReference>
<dbReference type="GO" id="GO:0006048">
    <property type="term" value="P:UDP-N-acetylglucosamine biosynthetic process"/>
    <property type="evidence" value="ECO:0007669"/>
    <property type="project" value="TreeGrafter"/>
</dbReference>
<evidence type="ECO:0000256" key="3">
    <source>
        <dbReference type="ARBA" id="ARBA00022723"/>
    </source>
</evidence>
<evidence type="ECO:0000256" key="6">
    <source>
        <dbReference type="ARBA" id="ARBA00066330"/>
    </source>
</evidence>
<dbReference type="OrthoDB" id="9803322at2"/>
<keyword evidence="5 8" id="KW-0413">Isomerase</keyword>
<feature type="binding site" evidence="8">
    <location>
        <position position="244"/>
    </location>
    <ligand>
        <name>Mg(2+)</name>
        <dbReference type="ChEBI" id="CHEBI:18420"/>
    </ligand>
</feature>
<dbReference type="InterPro" id="IPR006352">
    <property type="entry name" value="GlmM_bact"/>
</dbReference>
<comment type="PTM">
    <text evidence="8">Activated by phosphorylation.</text>
</comment>
<feature type="domain" description="Alpha-D-phosphohexomutase alpha/beta/alpha" evidence="12">
    <location>
        <begin position="261"/>
        <end position="369"/>
    </location>
</feature>
<keyword evidence="14" id="KW-1185">Reference proteome</keyword>
<evidence type="ECO:0000256" key="5">
    <source>
        <dbReference type="ARBA" id="ARBA00023235"/>
    </source>
</evidence>
<sequence length="444" mass="49249">MSKMNYFGTDGIRGQVGGDLINTDFIFKLGYAFGVVLNNTNCNPHNKVKVVIGKDTRISSDMLENSIVEGLISANVDVFLAGVIPTSAIAYISYISNFSAGIVISASHNHYLDNGIKFFSGNGSKLSLHMEAAIEKEISNPVILYSKKGIVTKISNIEEKYIDFCKSTFPNNISLKGIKLVIDSANGSAYKIAPYIFNALGANVFAIGSNPNGKNINDKIGSIFPDTLKQVVISKKADLGIAFDGDADRVLMIDSNGRIFNGDELLYSIVIDRLSYNIVNGVVGTLMTNYGFEKQMHKLHIKFYRTNVGDRNVIETMKLYNCLYGGENSGHLICLDRHSTGDGIISSLQILAAIIRHNQSISSFIKDLYMYPQYIVNVPWNYQYSWEKNNKILIKKQEIEKKLSNRGRVLIRNSGTEPKLRLMVEAADKNLALSCIQELKSIFD</sequence>
<dbReference type="EC" id="5.4.2.10" evidence="6 8"/>
<dbReference type="InterPro" id="IPR050060">
    <property type="entry name" value="Phosphoglucosamine_mutase"/>
</dbReference>
<reference evidence="13 14" key="1">
    <citation type="journal article" date="2018" name="Parasitology">
        <title>The reduced genome of Candidatus Kinetoplastibacterium sorsogonicusi, the endosymbiont of Kentomonas sorsogonicus (Trypanosomatidae): loss of the haem-synthesis pathway.</title>
        <authorList>
            <person name="Silva F.M."/>
            <person name="Kostygov A.Y."/>
            <person name="Spodareva V.V."/>
            <person name="Butenko A."/>
            <person name="Tossou R."/>
            <person name="Lukes J."/>
            <person name="Yurchenko V."/>
            <person name="Alves J.M.P."/>
        </authorList>
    </citation>
    <scope>NUCLEOTIDE SEQUENCE [LARGE SCALE GENOMIC DNA]</scope>
    <source>
        <strain evidence="13 14">MF-08</strain>
    </source>
</reference>
<dbReference type="InterPro" id="IPR005843">
    <property type="entry name" value="A-D-PHexomutase_C"/>
</dbReference>
<evidence type="ECO:0000256" key="8">
    <source>
        <dbReference type="HAMAP-Rule" id="MF_01554"/>
    </source>
</evidence>
<dbReference type="GO" id="GO:0005829">
    <property type="term" value="C:cytosol"/>
    <property type="evidence" value="ECO:0007669"/>
    <property type="project" value="TreeGrafter"/>
</dbReference>
<feature type="binding site" evidence="8">
    <location>
        <position position="248"/>
    </location>
    <ligand>
        <name>Mg(2+)</name>
        <dbReference type="ChEBI" id="CHEBI:18420"/>
    </ligand>
</feature>
<keyword evidence="3 8" id="KW-0479">Metal-binding</keyword>
<feature type="domain" description="Alpha-D-phosphohexomutase alpha/beta/alpha" evidence="10">
    <location>
        <begin position="5"/>
        <end position="139"/>
    </location>
</feature>
<dbReference type="GO" id="GO:0004615">
    <property type="term" value="F:phosphomannomutase activity"/>
    <property type="evidence" value="ECO:0007669"/>
    <property type="project" value="TreeGrafter"/>
</dbReference>
<evidence type="ECO:0000256" key="1">
    <source>
        <dbReference type="ARBA" id="ARBA00010231"/>
    </source>
</evidence>
<protein>
    <recommendedName>
        <fullName evidence="7 8">Phosphoglucosamine mutase</fullName>
        <ecNumber evidence="6 8">5.4.2.10</ecNumber>
    </recommendedName>
</protein>
<dbReference type="Pfam" id="PF00408">
    <property type="entry name" value="PGM_PMM_IV"/>
    <property type="match status" value="1"/>
</dbReference>
<comment type="catalytic activity">
    <reaction evidence="8">
        <text>alpha-D-glucosamine 1-phosphate = D-glucosamine 6-phosphate</text>
        <dbReference type="Rhea" id="RHEA:23424"/>
        <dbReference type="ChEBI" id="CHEBI:58516"/>
        <dbReference type="ChEBI" id="CHEBI:58725"/>
        <dbReference type="EC" id="5.4.2.10"/>
    </reaction>
</comment>
<comment type="function">
    <text evidence="8">Catalyzes the conversion of glucosamine-6-phosphate to glucosamine-1-phosphate.</text>
</comment>
<keyword evidence="2 8" id="KW-0597">Phosphoprotein</keyword>
<feature type="domain" description="Alpha-D-phosphohexomutase alpha/beta/alpha" evidence="11">
    <location>
        <begin position="159"/>
        <end position="257"/>
    </location>
</feature>
<dbReference type="FunFam" id="3.40.120.10:FF:000001">
    <property type="entry name" value="Phosphoglucosamine mutase"/>
    <property type="match status" value="1"/>
</dbReference>
<dbReference type="RefSeq" id="WP_108673706.1">
    <property type="nucleotide sequence ID" value="NZ_CP025628.1"/>
</dbReference>
<dbReference type="EMBL" id="CP025628">
    <property type="protein sequence ID" value="AWD32285.1"/>
    <property type="molecule type" value="Genomic_DNA"/>
</dbReference>
<dbReference type="InterPro" id="IPR005845">
    <property type="entry name" value="A-D-PHexomutase_a/b/a-II"/>
</dbReference>
<feature type="modified residue" description="Phosphoserine" evidence="8">
    <location>
        <position position="107"/>
    </location>
</feature>
<dbReference type="Pfam" id="PF02880">
    <property type="entry name" value="PGM_PMM_III"/>
    <property type="match status" value="1"/>
</dbReference>
<gene>
    <name evidence="8 13" type="primary">glmM</name>
    <name evidence="13" type="ORF">CKSOR_00150</name>
</gene>
<dbReference type="GO" id="GO:0009252">
    <property type="term" value="P:peptidoglycan biosynthetic process"/>
    <property type="evidence" value="ECO:0007669"/>
    <property type="project" value="TreeGrafter"/>
</dbReference>
<dbReference type="NCBIfam" id="TIGR01455">
    <property type="entry name" value="glmM"/>
    <property type="match status" value="1"/>
</dbReference>
<dbReference type="CDD" id="cd05802">
    <property type="entry name" value="GlmM"/>
    <property type="match status" value="1"/>
</dbReference>
<organism evidence="13 14">
    <name type="scientific">Candidatus Kinetoplastidibacterium kentomonadis</name>
    <dbReference type="NCBI Taxonomy" id="1576550"/>
    <lineage>
        <taxon>Bacteria</taxon>
        <taxon>Pseudomonadati</taxon>
        <taxon>Pseudomonadota</taxon>
        <taxon>Betaproteobacteria</taxon>
        <taxon>Candidatus Kinetoplastidibacterium</taxon>
    </lineage>
</organism>
<dbReference type="Proteomes" id="UP000266796">
    <property type="component" value="Chromosome"/>
</dbReference>
<keyword evidence="4 8" id="KW-0460">Magnesium</keyword>
<dbReference type="KEGG" id="kso:CKSOR_00150"/>
<evidence type="ECO:0000259" key="12">
    <source>
        <dbReference type="Pfam" id="PF02880"/>
    </source>
</evidence>
<comment type="similarity">
    <text evidence="1 8">Belongs to the phosphohexose mutase family.</text>
</comment>
<evidence type="ECO:0000256" key="4">
    <source>
        <dbReference type="ARBA" id="ARBA00022842"/>
    </source>
</evidence>
<dbReference type="FunFam" id="3.40.120.10:FF:000002">
    <property type="entry name" value="Phosphoglucosamine mutase"/>
    <property type="match status" value="1"/>
</dbReference>
<dbReference type="InterPro" id="IPR036900">
    <property type="entry name" value="A-D-PHexomutase_C_sf"/>
</dbReference>
<dbReference type="InterPro" id="IPR016055">
    <property type="entry name" value="A-D-PHexomutase_a/b/a-I/II/III"/>
</dbReference>
<feature type="binding site" evidence="8">
    <location>
        <position position="246"/>
    </location>
    <ligand>
        <name>Mg(2+)</name>
        <dbReference type="ChEBI" id="CHEBI:18420"/>
    </ligand>
</feature>
<accession>A0A3Q8F6B8</accession>
<evidence type="ECO:0000313" key="14">
    <source>
        <dbReference type="Proteomes" id="UP000266796"/>
    </source>
</evidence>
<dbReference type="GO" id="GO:0005975">
    <property type="term" value="P:carbohydrate metabolic process"/>
    <property type="evidence" value="ECO:0007669"/>
    <property type="project" value="InterPro"/>
</dbReference>
<dbReference type="InterPro" id="IPR005844">
    <property type="entry name" value="A-D-PHexomutase_a/b/a-I"/>
</dbReference>
<dbReference type="Pfam" id="PF02878">
    <property type="entry name" value="PGM_PMM_I"/>
    <property type="match status" value="1"/>
</dbReference>
<dbReference type="InterPro" id="IPR005846">
    <property type="entry name" value="A-D-PHexomutase_a/b/a-III"/>
</dbReference>
<dbReference type="SUPFAM" id="SSF55957">
    <property type="entry name" value="Phosphoglucomutase, C-terminal domain"/>
    <property type="match status" value="1"/>
</dbReference>
<dbReference type="GO" id="GO:0000287">
    <property type="term" value="F:magnesium ion binding"/>
    <property type="evidence" value="ECO:0007669"/>
    <property type="project" value="UniProtKB-UniRule"/>
</dbReference>
<dbReference type="HAMAP" id="MF_01554_B">
    <property type="entry name" value="GlmM_B"/>
    <property type="match status" value="1"/>
</dbReference>
<dbReference type="PRINTS" id="PR00509">
    <property type="entry name" value="PGMPMM"/>
</dbReference>
<proteinExistence type="inferred from homology"/>
<dbReference type="AlphaFoldDB" id="A0A3Q8F6B8"/>
<dbReference type="Gene3D" id="3.30.310.50">
    <property type="entry name" value="Alpha-D-phosphohexomutase, C-terminal domain"/>
    <property type="match status" value="1"/>
</dbReference>
<dbReference type="Pfam" id="PF02879">
    <property type="entry name" value="PGM_PMM_II"/>
    <property type="match status" value="1"/>
</dbReference>
<evidence type="ECO:0000256" key="2">
    <source>
        <dbReference type="ARBA" id="ARBA00022553"/>
    </source>
</evidence>
<evidence type="ECO:0000259" key="11">
    <source>
        <dbReference type="Pfam" id="PF02879"/>
    </source>
</evidence>
<feature type="domain" description="Alpha-D-phosphohexomutase C-terminal" evidence="9">
    <location>
        <begin position="384"/>
        <end position="436"/>
    </location>
</feature>